<proteinExistence type="predicted"/>
<dbReference type="CDD" id="cd10150">
    <property type="entry name" value="CobN_like"/>
    <property type="match status" value="1"/>
</dbReference>
<feature type="compositionally biased region" description="Low complexity" evidence="1">
    <location>
        <begin position="1345"/>
        <end position="1367"/>
    </location>
</feature>
<keyword evidence="2" id="KW-0472">Membrane</keyword>
<protein>
    <submittedName>
        <fullName evidence="4">Cobalamin biosynthesis protein CobN</fullName>
    </submittedName>
</protein>
<dbReference type="EMBL" id="CP017766">
    <property type="protein sequence ID" value="AUB54641.1"/>
    <property type="molecule type" value="Genomic_DNA"/>
</dbReference>
<evidence type="ECO:0000313" key="4">
    <source>
        <dbReference type="EMBL" id="AUB54641.1"/>
    </source>
</evidence>
<evidence type="ECO:0000256" key="1">
    <source>
        <dbReference type="SAM" id="MobiDB-lite"/>
    </source>
</evidence>
<dbReference type="InterPro" id="IPR003672">
    <property type="entry name" value="CobN/Mg_chltase"/>
</dbReference>
<sequence length="1444" mass="159426">MRKQAILLVTTIVFALLLSGAVSAEDSQGGDVGNNTLNSSDYNGDALVDPEITLNVTLEHPEALSENRLPTVNVTDNNGNTIQGVTVTSSGNSIYKVNFLSDGTNFNLNVSAWGHVAQSVNVQVFRRNLDDPTLYGEANVTLRAYNLLIISSSETFVQNFVDSYKKLKNEGYYFNLYYFGLDEVTDTEKQEKIREAANKADLIALQMISSSSKVDIIKDLISASSAQKILGIRSSNLNIPGIDLNDTVTKNYWAQGGEENVRRFQLYLLNSVGMELKTGENVDVVKWPDQMVYHPNATSSDVSMIGGLPLFKTWDEYFTWYKNKGLYKENAPWIAIVAYDSSLKGGNFEMQVELLKSLEAKGANVMLIFATTAGRLNLASMFFKDANNNTRIDALIASLGFTYVSGNSSKSILLFEDLNVPIFAPVYTSDLEGWEDSSTGITSEVYWQIAQPELEGRIEPVIMGGIETVGIDSETGIVVKRYKAIPDRIERVTGRVMNWVELRNLENSAKKLALIYYNIGGGKDGVSASYLDVVSSIDNIIKSLNSAGYNVPANFSSQDIVNLMLNAGNNVGSWAPGELEKLVNAGAITIPLETYLAWFNTLPETLRNEVIAEWGHAPGNVMVYNNSIVIPGIMLGNLFLGPQPMRGWGEDPDKITHSPSLPPTHQYIAFYMWLQNQFDANAVIHLGTHGTLEWLPGRSVGLGIDDWPDVLLGNIPNIYPYIVENPGEGTQAKRRSYAVIIDHMIPPMVLSELYGDLASLSDQIKFYHDATTDQRRQELENIMVGMIKDMHLDEDLQLDLESTPFNEVVDKVEHYLEELAKTMMPYGLHTFGQALEGDLLEQMIESIVSFDPVNRDNQAYRDELRLKLSQNYEMENLLRALNGEYISASLAGSPIRKTDVIPTGMNFYSFDPRYAPDKASWEIGKKMADDLLQDFYNANGHYPESVGVVLWAIETMRTNGQTIAMILRLMGLERTYASSGYFNGVKATPLSELNRPRVDVMVSMSGLFRDTFSYTVELLDDAFRMVSKLDESNTDNYVRKHYLEDLEKYLAQGMDVEDAELYAMARIFGPPAEAYGTGLSELTTTTSGWDDLSDLVDTYLARNSYFYGRNINAKSGLNAFINQLTRIEATVQVRDGLYGVFDNDDVVQYLGGLTMAAKYLSGRDVQVYIANTRTTPKVETLSTFINNEIRTRLLNPKWAEGMLKNGFSGAHEITDHMENMFRWNAIQPDSVKEWMWQSTVETYMFDSAIRSQFLSANPYAFASAAAWALEAIRRGMWTPDAATTTQLKDIYMNAIHEYGVVCCHHTCGNVDFTNFVVVGSSLSSEQLQEFAAIMEAATGEPVTLGSTGTPSQPTASASSSGASSSVGGSSGGEPATESGTQSASESQSSSDESAGTDGSSKSYEVSETSSSSPQSSMPIAAIVGVLILVGLVGFGYFRGAIFKR</sequence>
<keyword evidence="2" id="KW-1133">Transmembrane helix</keyword>
<feature type="domain" description="CobN/magnesium chelatase" evidence="3">
    <location>
        <begin position="862"/>
        <end position="1283"/>
    </location>
</feature>
<name>A0A2H4V978_9EURY</name>
<evidence type="ECO:0000313" key="5">
    <source>
        <dbReference type="Proteomes" id="UP000232806"/>
    </source>
</evidence>
<dbReference type="PANTHER" id="PTHR44119">
    <property type="entry name" value="MAGNESIUM-CHELATASE SUBUNIT CHLH, CHLOROPLASTIC"/>
    <property type="match status" value="1"/>
</dbReference>
<organism evidence="4 5">
    <name type="scientific">Methanobacterium subterraneum</name>
    <dbReference type="NCBI Taxonomy" id="59277"/>
    <lineage>
        <taxon>Archaea</taxon>
        <taxon>Methanobacteriati</taxon>
        <taxon>Methanobacteriota</taxon>
        <taxon>Methanomada group</taxon>
        <taxon>Methanobacteria</taxon>
        <taxon>Methanobacteriales</taxon>
        <taxon>Methanobacteriaceae</taxon>
        <taxon>Methanobacterium</taxon>
    </lineage>
</organism>
<feature type="compositionally biased region" description="Low complexity" evidence="1">
    <location>
        <begin position="1375"/>
        <end position="1415"/>
    </location>
</feature>
<feature type="transmembrane region" description="Helical" evidence="2">
    <location>
        <begin position="1417"/>
        <end position="1437"/>
    </location>
</feature>
<accession>A0A2H4V978</accession>
<dbReference type="Pfam" id="PF02514">
    <property type="entry name" value="CobN-Mg_chel"/>
    <property type="match status" value="2"/>
</dbReference>
<gene>
    <name evidence="4" type="ORF">BK007_00440</name>
</gene>
<feature type="domain" description="CobN/magnesium chelatase" evidence="3">
    <location>
        <begin position="251"/>
        <end position="860"/>
    </location>
</feature>
<evidence type="ECO:0000259" key="3">
    <source>
        <dbReference type="Pfam" id="PF02514"/>
    </source>
</evidence>
<evidence type="ECO:0000256" key="2">
    <source>
        <dbReference type="SAM" id="Phobius"/>
    </source>
</evidence>
<dbReference type="Proteomes" id="UP000232806">
    <property type="component" value="Chromosome"/>
</dbReference>
<keyword evidence="2" id="KW-0812">Transmembrane</keyword>
<reference evidence="4 5" key="1">
    <citation type="submission" date="2016-10" db="EMBL/GenBank/DDBJ databases">
        <title>Comparative genomics between deep and shallow subseafloor isolates.</title>
        <authorList>
            <person name="Ishii S."/>
            <person name="Miller J.R."/>
            <person name="Sutton G."/>
            <person name="Suzuki S."/>
            <person name="Methe B."/>
            <person name="Inagaki F."/>
            <person name="Imachi H."/>
        </authorList>
    </citation>
    <scope>NUCLEOTIDE SEQUENCE [LARGE SCALE GENOMIC DNA]</scope>
    <source>
        <strain evidence="4 5">MO-MB1</strain>
    </source>
</reference>
<feature type="region of interest" description="Disordered" evidence="1">
    <location>
        <begin position="1341"/>
        <end position="1415"/>
    </location>
</feature>
<dbReference type="PANTHER" id="PTHR44119:SF4">
    <property type="entry name" value="AEROBIC COBALTOCHELATASE SUBUNIT COBN"/>
    <property type="match status" value="1"/>
</dbReference>
<dbReference type="OrthoDB" id="192131at2157"/>